<organism evidence="8 9">
    <name type="scientific">Draconibacterium sediminis</name>
    <dbReference type="NCBI Taxonomy" id="1544798"/>
    <lineage>
        <taxon>Bacteria</taxon>
        <taxon>Pseudomonadati</taxon>
        <taxon>Bacteroidota</taxon>
        <taxon>Bacteroidia</taxon>
        <taxon>Marinilabiliales</taxon>
        <taxon>Prolixibacteraceae</taxon>
        <taxon>Draconibacterium</taxon>
    </lineage>
</organism>
<dbReference type="InterPro" id="IPR026444">
    <property type="entry name" value="Secre_tail"/>
</dbReference>
<evidence type="ECO:0000256" key="4">
    <source>
        <dbReference type="RuleBase" id="RU362110"/>
    </source>
</evidence>
<gene>
    <name evidence="8" type="ORF">LH29_09160</name>
</gene>
<dbReference type="PANTHER" id="PTHR42800:SF3">
    <property type="entry name" value="GLYCOSYL HYDROLASE FAMILY 32 N-TERMINAL DOMAIN-CONTAINING PROTEIN"/>
    <property type="match status" value="1"/>
</dbReference>
<comment type="similarity">
    <text evidence="1 4">Belongs to the glycosyl hydrolase 32 family.</text>
</comment>
<dbReference type="AlphaFoldDB" id="A0A0D8JI25"/>
<accession>A0A0D8JI25</accession>
<comment type="caution">
    <text evidence="8">The sequence shown here is derived from an EMBL/GenBank/DDBJ whole genome shotgun (WGS) entry which is preliminary data.</text>
</comment>
<dbReference type="PANTHER" id="PTHR42800">
    <property type="entry name" value="EXOINULINASE INUD (AFU_ORTHOLOGUE AFUA_5G00480)"/>
    <property type="match status" value="1"/>
</dbReference>
<feature type="domain" description="Glycosyl hydrolase family 32 N-terminal" evidence="5">
    <location>
        <begin position="34"/>
        <end position="259"/>
    </location>
</feature>
<dbReference type="Pfam" id="PF18962">
    <property type="entry name" value="Por_Secre_tail"/>
    <property type="match status" value="1"/>
</dbReference>
<dbReference type="InterPro" id="IPR023296">
    <property type="entry name" value="Glyco_hydro_beta-prop_sf"/>
</dbReference>
<dbReference type="InterPro" id="IPR013148">
    <property type="entry name" value="Glyco_hydro_32_N"/>
</dbReference>
<feature type="domain" description="Glycosyl hydrolase family 32 C-terminal" evidence="6">
    <location>
        <begin position="496"/>
        <end position="652"/>
    </location>
</feature>
<dbReference type="SMART" id="SM00640">
    <property type="entry name" value="Glyco_32"/>
    <property type="match status" value="1"/>
</dbReference>
<protein>
    <recommendedName>
        <fullName evidence="10">Glycosyl hydrolase family 32</fullName>
    </recommendedName>
</protein>
<evidence type="ECO:0000256" key="2">
    <source>
        <dbReference type="ARBA" id="ARBA00022801"/>
    </source>
</evidence>
<feature type="domain" description="Secretion system C-terminal sorting" evidence="7">
    <location>
        <begin position="677"/>
        <end position="750"/>
    </location>
</feature>
<dbReference type="SUPFAM" id="SSF49899">
    <property type="entry name" value="Concanavalin A-like lectins/glucanases"/>
    <property type="match status" value="1"/>
</dbReference>
<evidence type="ECO:0008006" key="10">
    <source>
        <dbReference type="Google" id="ProtNLM"/>
    </source>
</evidence>
<dbReference type="CDD" id="cd18622">
    <property type="entry name" value="GH32_Inu-like"/>
    <property type="match status" value="1"/>
</dbReference>
<dbReference type="Pfam" id="PF08244">
    <property type="entry name" value="Glyco_hydro_32C"/>
    <property type="match status" value="1"/>
</dbReference>
<proteinExistence type="inferred from homology"/>
<dbReference type="RefSeq" id="WP_045027823.1">
    <property type="nucleotide sequence ID" value="NZ_JRHC01000001.1"/>
</dbReference>
<dbReference type="InterPro" id="IPR001362">
    <property type="entry name" value="Glyco_hydro_32"/>
</dbReference>
<keyword evidence="2 4" id="KW-0378">Hydrolase</keyword>
<sequence length="753" mass="84676">MKNIFVTLLIGVLFSFSLIVKAQDYSEQYRPQFHFSPKSGWIGDPDGTIKFDSLYHLFWWGHAVSEDLVYWKEYPWPMQGGNSSFDYYTGSVVVDTANTAGFGTGDDTVAVAIYTMHNRTTNIETQGISSSTSPDFKYFNYYNDNPVIPSTSTDFRDPSVFWDTQLDRWAMAITRPGEHRIEIYSSPDLKNWTKQSSFGPLGARTGAWEVPDLFQLPLDGNPENKKWVMICGMGPNRGQYWVGDFDGSTFTPDGTTLAYLKNGTGINGELFTDFEASDYGTWTTEGTAFGTGPANGSLSGQMDVSGYLGDYLVNSFNGGDAATGKLTSPEFMVSKNFINFLIAGGNHNNLTCINLLVNGEVVRTATGDNSEQLKWFGWDVSEYIGQTAVLQIIDNFSGSWGHINIDHIMFSDILTDHRYEHAYWIDYGPDFYAVRTYRNYDADDDRTIWLGWMNNWDYANSIPTSWGGSTAESLPREIQLVSTLQGYKITQKPIEELKKLRKEEVVLTNKTVEGTTVLTEFKPLKNTYEFEAVYEVNPGSDQKVGFNLCVSDANKMVLGYDAKTSNVFIDRTQSGYVSFNSKFPRVINAPVQLKENKISFHVFVDQLSLEVFVNDGDVVLTSLMFPNPYFQKGIELFSINESSVLQSFNGWELNSIWEEELGTGILDRRENIKSIDVYPNPANQKIHFTLNAGTSRTATAKVINLLGQTLKEKIIFPGISSSEIDISDLKTGHYILYVLNDNQISTQQFIKVN</sequence>
<evidence type="ECO:0000259" key="5">
    <source>
        <dbReference type="Pfam" id="PF00251"/>
    </source>
</evidence>
<dbReference type="EMBL" id="JRHC01000001">
    <property type="protein sequence ID" value="KJF45508.1"/>
    <property type="molecule type" value="Genomic_DNA"/>
</dbReference>
<dbReference type="InterPro" id="IPR013189">
    <property type="entry name" value="Glyco_hydro_32_C"/>
</dbReference>
<reference evidence="8 9" key="1">
    <citation type="submission" date="2014-09" db="EMBL/GenBank/DDBJ databases">
        <title>Draft Genome Sequence of Draconibacterium sp. JN14CK-3.</title>
        <authorList>
            <person name="Dong C."/>
            <person name="Lai Q."/>
            <person name="Shao Z."/>
        </authorList>
    </citation>
    <scope>NUCLEOTIDE SEQUENCE [LARGE SCALE GENOMIC DNA]</scope>
    <source>
        <strain evidence="8 9">JN14CK-3</strain>
    </source>
</reference>
<evidence type="ECO:0000259" key="6">
    <source>
        <dbReference type="Pfam" id="PF08244"/>
    </source>
</evidence>
<dbReference type="GO" id="GO:0005737">
    <property type="term" value="C:cytoplasm"/>
    <property type="evidence" value="ECO:0007669"/>
    <property type="project" value="TreeGrafter"/>
</dbReference>
<dbReference type="Proteomes" id="UP000032544">
    <property type="component" value="Unassembled WGS sequence"/>
</dbReference>
<dbReference type="GO" id="GO:0004575">
    <property type="term" value="F:sucrose alpha-glucosidase activity"/>
    <property type="evidence" value="ECO:0007669"/>
    <property type="project" value="TreeGrafter"/>
</dbReference>
<evidence type="ECO:0000259" key="7">
    <source>
        <dbReference type="Pfam" id="PF18962"/>
    </source>
</evidence>
<dbReference type="GO" id="GO:0005987">
    <property type="term" value="P:sucrose catabolic process"/>
    <property type="evidence" value="ECO:0007669"/>
    <property type="project" value="TreeGrafter"/>
</dbReference>
<feature type="domain" description="Glycosyl hydrolase family 32 N-terminal" evidence="5">
    <location>
        <begin position="416"/>
        <end position="493"/>
    </location>
</feature>
<evidence type="ECO:0000313" key="8">
    <source>
        <dbReference type="EMBL" id="KJF45508.1"/>
    </source>
</evidence>
<dbReference type="OrthoDB" id="9759709at2"/>
<dbReference type="Gene3D" id="2.60.120.560">
    <property type="entry name" value="Exo-inulinase, domain 1"/>
    <property type="match status" value="1"/>
</dbReference>
<evidence type="ECO:0000313" key="9">
    <source>
        <dbReference type="Proteomes" id="UP000032544"/>
    </source>
</evidence>
<dbReference type="NCBIfam" id="TIGR04183">
    <property type="entry name" value="Por_Secre_tail"/>
    <property type="match status" value="1"/>
</dbReference>
<name>A0A0D8JI25_9BACT</name>
<dbReference type="InterPro" id="IPR013320">
    <property type="entry name" value="ConA-like_dom_sf"/>
</dbReference>
<evidence type="ECO:0000256" key="1">
    <source>
        <dbReference type="ARBA" id="ARBA00009902"/>
    </source>
</evidence>
<dbReference type="PATRIC" id="fig|1544798.3.peg.1842"/>
<keyword evidence="9" id="KW-1185">Reference proteome</keyword>
<evidence type="ECO:0000256" key="3">
    <source>
        <dbReference type="ARBA" id="ARBA00023295"/>
    </source>
</evidence>
<keyword evidence="3 4" id="KW-0326">Glycosidase</keyword>
<dbReference type="SUPFAM" id="SSF75005">
    <property type="entry name" value="Arabinanase/levansucrase/invertase"/>
    <property type="match status" value="1"/>
</dbReference>
<dbReference type="Gene3D" id="2.115.10.20">
    <property type="entry name" value="Glycosyl hydrolase domain, family 43"/>
    <property type="match status" value="2"/>
</dbReference>
<dbReference type="Pfam" id="PF00251">
    <property type="entry name" value="Glyco_hydro_32N"/>
    <property type="match status" value="2"/>
</dbReference>
<dbReference type="STRING" id="1544798.LH29_09160"/>